<evidence type="ECO:0000259" key="2">
    <source>
        <dbReference type="Pfam" id="PF20411"/>
    </source>
</evidence>
<reference evidence="3 4" key="1">
    <citation type="journal article" date="2016" name="Mol. Biol. Evol.">
        <title>Comparative Genomics of Early-Diverging Mushroom-Forming Fungi Provides Insights into the Origins of Lignocellulose Decay Capabilities.</title>
        <authorList>
            <person name="Nagy L.G."/>
            <person name="Riley R."/>
            <person name="Tritt A."/>
            <person name="Adam C."/>
            <person name="Daum C."/>
            <person name="Floudas D."/>
            <person name="Sun H."/>
            <person name="Yadav J.S."/>
            <person name="Pangilinan J."/>
            <person name="Larsson K.H."/>
            <person name="Matsuura K."/>
            <person name="Barry K."/>
            <person name="Labutti K."/>
            <person name="Kuo R."/>
            <person name="Ohm R.A."/>
            <person name="Bhattacharya S.S."/>
            <person name="Shirouzu T."/>
            <person name="Yoshinaga Y."/>
            <person name="Martin F.M."/>
            <person name="Grigoriev I.V."/>
            <person name="Hibbett D.S."/>
        </authorList>
    </citation>
    <scope>NUCLEOTIDE SEQUENCE [LARGE SCALE GENOMIC DNA]</scope>
    <source>
        <strain evidence="3 4">CBS 109695</strain>
    </source>
</reference>
<protein>
    <recommendedName>
        <fullName evidence="2">DUF6697 domain-containing protein</fullName>
    </recommendedName>
</protein>
<dbReference type="EMBL" id="KV417556">
    <property type="protein sequence ID" value="KZP20287.1"/>
    <property type="molecule type" value="Genomic_DNA"/>
</dbReference>
<feature type="region of interest" description="Disordered" evidence="1">
    <location>
        <begin position="260"/>
        <end position="281"/>
    </location>
</feature>
<organism evidence="3 4">
    <name type="scientific">Athelia psychrophila</name>
    <dbReference type="NCBI Taxonomy" id="1759441"/>
    <lineage>
        <taxon>Eukaryota</taxon>
        <taxon>Fungi</taxon>
        <taxon>Dikarya</taxon>
        <taxon>Basidiomycota</taxon>
        <taxon>Agaricomycotina</taxon>
        <taxon>Agaricomycetes</taxon>
        <taxon>Agaricomycetidae</taxon>
        <taxon>Atheliales</taxon>
        <taxon>Atheliaceae</taxon>
        <taxon>Athelia</taxon>
    </lineage>
</organism>
<dbReference type="Pfam" id="PF20411">
    <property type="entry name" value="DUF6697"/>
    <property type="match status" value="1"/>
</dbReference>
<keyword evidence="4" id="KW-1185">Reference proteome</keyword>
<dbReference type="InterPro" id="IPR046520">
    <property type="entry name" value="DUF6697"/>
</dbReference>
<dbReference type="STRING" id="436010.A0A166IXY8"/>
<feature type="region of interest" description="Disordered" evidence="1">
    <location>
        <begin position="321"/>
        <end position="405"/>
    </location>
</feature>
<name>A0A166IXY8_9AGAM</name>
<dbReference type="Proteomes" id="UP000076532">
    <property type="component" value="Unassembled WGS sequence"/>
</dbReference>
<gene>
    <name evidence="3" type="ORF">FIBSPDRAFT_932337</name>
</gene>
<accession>A0A166IXY8</accession>
<evidence type="ECO:0000313" key="4">
    <source>
        <dbReference type="Proteomes" id="UP000076532"/>
    </source>
</evidence>
<evidence type="ECO:0000256" key="1">
    <source>
        <dbReference type="SAM" id="MobiDB-lite"/>
    </source>
</evidence>
<feature type="compositionally biased region" description="Basic and acidic residues" evidence="1">
    <location>
        <begin position="383"/>
        <end position="392"/>
    </location>
</feature>
<proteinExistence type="predicted"/>
<feature type="region of interest" description="Disordered" evidence="1">
    <location>
        <begin position="1"/>
        <end position="27"/>
    </location>
</feature>
<feature type="domain" description="DUF6697" evidence="2">
    <location>
        <begin position="124"/>
        <end position="315"/>
    </location>
</feature>
<dbReference type="OrthoDB" id="3176940at2759"/>
<feature type="compositionally biased region" description="Acidic residues" evidence="1">
    <location>
        <begin position="362"/>
        <end position="382"/>
    </location>
</feature>
<dbReference type="AlphaFoldDB" id="A0A166IXY8"/>
<sequence>MLVKHEPEDVLLPDSAPGLSGAAEPPTIPKTPNVTIGIERVRLVFDGLEVPTLALLEDRARKRRKVEKDGVKLALPGKLKIKKGPKSLPNIDLITINKRLEVLGPPGARDYDVDIDPEVKYAAVSRLFISDTWGGNCQETFPNIGKEHASRHNLRNWAFPNLLYNPAGPQIPGAAGLLFSPDGNDSGSGDGDLTEYRVIVRLPDGGWCYVGQYLLIPAPSLLHEEWMIQPERVKSTWAKEIARKSWGLTVRTRVALRKKLGKEPTRQQLKKGGNEGASVTPNDIRRAFDAGKETLGVMILKCIGYEEDFARQLCELSKVWVKPPPKNPKKKKNAATKTAPKTKEGLKRKREPSSESEQLVETYEDGEENDEWEDDEEAEEAEQDVRPRENANRRIITSVKQQGGR</sequence>
<evidence type="ECO:0000313" key="3">
    <source>
        <dbReference type="EMBL" id="KZP20287.1"/>
    </source>
</evidence>